<proteinExistence type="predicted"/>
<comment type="caution">
    <text evidence="2">The sequence shown here is derived from an EMBL/GenBank/DDBJ whole genome shotgun (WGS) entry which is preliminary data.</text>
</comment>
<feature type="compositionally biased region" description="Polar residues" evidence="1">
    <location>
        <begin position="44"/>
        <end position="62"/>
    </location>
</feature>
<name>A0A8T2VF22_CERRI</name>
<feature type="compositionally biased region" description="Basic residues" evidence="1">
    <location>
        <begin position="102"/>
        <end position="113"/>
    </location>
</feature>
<evidence type="ECO:0000256" key="1">
    <source>
        <dbReference type="SAM" id="MobiDB-lite"/>
    </source>
</evidence>
<feature type="compositionally biased region" description="Basic and acidic residues" evidence="1">
    <location>
        <begin position="184"/>
        <end position="194"/>
    </location>
</feature>
<feature type="region of interest" description="Disordered" evidence="1">
    <location>
        <begin position="20"/>
        <end position="113"/>
    </location>
</feature>
<accession>A0A8T2VF22</accession>
<organism evidence="2 3">
    <name type="scientific">Ceratopteris richardii</name>
    <name type="common">Triangle waterfern</name>
    <dbReference type="NCBI Taxonomy" id="49495"/>
    <lineage>
        <taxon>Eukaryota</taxon>
        <taxon>Viridiplantae</taxon>
        <taxon>Streptophyta</taxon>
        <taxon>Embryophyta</taxon>
        <taxon>Tracheophyta</taxon>
        <taxon>Polypodiopsida</taxon>
        <taxon>Polypodiidae</taxon>
        <taxon>Polypodiales</taxon>
        <taxon>Pteridineae</taxon>
        <taxon>Pteridaceae</taxon>
        <taxon>Parkerioideae</taxon>
        <taxon>Ceratopteris</taxon>
    </lineage>
</organism>
<keyword evidence="3" id="KW-1185">Reference proteome</keyword>
<reference evidence="2" key="1">
    <citation type="submission" date="2021-08" db="EMBL/GenBank/DDBJ databases">
        <title>WGS assembly of Ceratopteris richardii.</title>
        <authorList>
            <person name="Marchant D.B."/>
            <person name="Chen G."/>
            <person name="Jenkins J."/>
            <person name="Shu S."/>
            <person name="Leebens-Mack J."/>
            <person name="Grimwood J."/>
            <person name="Schmutz J."/>
            <person name="Soltis P."/>
            <person name="Soltis D."/>
            <person name="Chen Z.-H."/>
        </authorList>
    </citation>
    <scope>NUCLEOTIDE SEQUENCE</scope>
    <source>
        <strain evidence="2">Whitten #5841</strain>
        <tissue evidence="2">Leaf</tissue>
    </source>
</reference>
<gene>
    <name evidence="2" type="ORF">KP509_02G085000</name>
</gene>
<protein>
    <submittedName>
        <fullName evidence="2">Uncharacterized protein</fullName>
    </submittedName>
</protein>
<dbReference type="EMBL" id="CM035407">
    <property type="protein sequence ID" value="KAH7444604.1"/>
    <property type="molecule type" value="Genomic_DNA"/>
</dbReference>
<evidence type="ECO:0000313" key="3">
    <source>
        <dbReference type="Proteomes" id="UP000825935"/>
    </source>
</evidence>
<dbReference type="Proteomes" id="UP000825935">
    <property type="component" value="Chromosome 2"/>
</dbReference>
<feature type="region of interest" description="Disordered" evidence="1">
    <location>
        <begin position="167"/>
        <end position="203"/>
    </location>
</feature>
<dbReference type="AlphaFoldDB" id="A0A8T2VF22"/>
<sequence length="392" mass="43977">MYKHVFGNLARLGNVTFTGIDTGRVQKDGGKKKKFGNTEDEMCNKSSRCTSSGRGQNGQLFRSNVHHENKPQELKSGLQQSEKEGRKPQSLGQKNLKERSVQKMKKVRLSRACKLRRSRAVRSTVHMTSLSVDVELSCGNSASSTRRVRELWESAGHSMEALLKWRHRKSDKSASMPEPSATTRRPDSMFIKDEDEKDEEEATAYEDRLQKKVDQVHSACRAILTRRRSAPTVSDYNDNAIAKLRRRRRFQHQTTAVRSCFCRCCCCIRRSGEESVANGLAQLASCNSFKGSMANDARLPGRVAGPGYGGKLLTERNKISLSFENFHQVLGVRATMCSQQKHHANQTEGEERNLHSDHQCCIVSLSSGHELHNAVQGAIAHCKQSYSIIHST</sequence>
<evidence type="ECO:0000313" key="2">
    <source>
        <dbReference type="EMBL" id="KAH7444604.1"/>
    </source>
</evidence>